<organism evidence="3">
    <name type="scientific">Thrips palmi</name>
    <name type="common">Melon thrips</name>
    <dbReference type="NCBI Taxonomy" id="161013"/>
    <lineage>
        <taxon>Eukaryota</taxon>
        <taxon>Metazoa</taxon>
        <taxon>Ecdysozoa</taxon>
        <taxon>Arthropoda</taxon>
        <taxon>Hexapoda</taxon>
        <taxon>Insecta</taxon>
        <taxon>Pterygota</taxon>
        <taxon>Neoptera</taxon>
        <taxon>Paraneoptera</taxon>
        <taxon>Thysanoptera</taxon>
        <taxon>Terebrantia</taxon>
        <taxon>Thripoidea</taxon>
        <taxon>Thripidae</taxon>
        <taxon>Thrips</taxon>
    </lineage>
</organism>
<feature type="transmembrane region" description="Helical" evidence="1">
    <location>
        <begin position="238"/>
        <end position="256"/>
    </location>
</feature>
<keyword evidence="2" id="KW-1185">Reference proteome</keyword>
<feature type="transmembrane region" description="Helical" evidence="1">
    <location>
        <begin position="78"/>
        <end position="102"/>
    </location>
</feature>
<keyword evidence="1" id="KW-1133">Transmembrane helix</keyword>
<evidence type="ECO:0000313" key="3">
    <source>
        <dbReference type="RefSeq" id="XP_034252902.1"/>
    </source>
</evidence>
<reference evidence="3" key="1">
    <citation type="submission" date="2025-08" db="UniProtKB">
        <authorList>
            <consortium name="RefSeq"/>
        </authorList>
    </citation>
    <scope>IDENTIFICATION</scope>
    <source>
        <tissue evidence="3">Total insect</tissue>
    </source>
</reference>
<feature type="transmembrane region" description="Helical" evidence="1">
    <location>
        <begin position="123"/>
        <end position="145"/>
    </location>
</feature>
<keyword evidence="1" id="KW-0812">Transmembrane</keyword>
<dbReference type="Proteomes" id="UP000515158">
    <property type="component" value="Unplaced"/>
</dbReference>
<feature type="transmembrane region" description="Helical" evidence="1">
    <location>
        <begin position="176"/>
        <end position="197"/>
    </location>
</feature>
<dbReference type="AlphaFoldDB" id="A0A6P9A4V9"/>
<dbReference type="InParanoid" id="A0A6P9A4V9"/>
<name>A0A6P9A4V9_THRPL</name>
<evidence type="ECO:0000313" key="2">
    <source>
        <dbReference type="Proteomes" id="UP000515158"/>
    </source>
</evidence>
<dbReference type="GeneID" id="117652252"/>
<protein>
    <submittedName>
        <fullName evidence="3">Uncharacterized protein LOC117652252 isoform X1</fullName>
    </submittedName>
</protein>
<gene>
    <name evidence="3" type="primary">LOC117652252</name>
</gene>
<dbReference type="RefSeq" id="XP_034252902.1">
    <property type="nucleotide sequence ID" value="XM_034397011.1"/>
</dbReference>
<sequence length="294" mass="33187">MGKVEQSAHREVRDSLEVRPALQLTLNVHQVVQRPFVTMSLTLNLRAALKWAGKKVQNYMNQRVEEVFGLPLETFLKAVGYASSVVCLAAVVVLLVVLVCMGDQESIDVAVRLDGDLCKSFKCHALTFAAPVVSVLNHVALYHVWIRVFGYSMYDFYHGNLRHTKALEDFSTLSPFFIMVMIFEFSYGFLLSINVHLGMQQKCYSKVKSFSDFLFLRLVAGLLQAVRLHSRAVSLLEALLLWPLHALLYFHVFFFYPTFVDTIRAKFLEEAVAGADKTNSSACEKTTLGTPPEH</sequence>
<keyword evidence="1" id="KW-0472">Membrane</keyword>
<proteinExistence type="predicted"/>
<accession>A0A6P9A4V9</accession>
<evidence type="ECO:0000256" key="1">
    <source>
        <dbReference type="SAM" id="Phobius"/>
    </source>
</evidence>
<dbReference type="KEGG" id="tpal:117652252"/>